<comment type="caution">
    <text evidence="6">Lacks conserved residue(s) required for the propagation of feature annotation.</text>
</comment>
<dbReference type="GO" id="GO:0141102">
    <property type="term" value="F:tRNA (5-carboxymethylaminomethyluridine(34)-2'-O)-methyltransferase activity"/>
    <property type="evidence" value="ECO:0007669"/>
    <property type="project" value="RHEA"/>
</dbReference>
<dbReference type="InterPro" id="IPR029028">
    <property type="entry name" value="Alpha/beta_knot_MTases"/>
</dbReference>
<comment type="similarity">
    <text evidence="6">Belongs to the class IV-like SAM-binding methyltransferase superfamily. RNA methyltransferase TrmH family. TrmL subfamily.</text>
</comment>
<dbReference type="HAMAP" id="MF_01885">
    <property type="entry name" value="tRNA_methyltr_TrmL"/>
    <property type="match status" value="1"/>
</dbReference>
<dbReference type="GO" id="GO:0042802">
    <property type="term" value="F:identical protein binding"/>
    <property type="evidence" value="ECO:0007669"/>
    <property type="project" value="UniProtKB-ARBA"/>
</dbReference>
<reference evidence="9" key="1">
    <citation type="submission" date="2016-11" db="EMBL/GenBank/DDBJ databases">
        <authorList>
            <person name="Varghese N."/>
            <person name="Submissions S."/>
        </authorList>
    </citation>
    <scope>NUCLEOTIDE SEQUENCE [LARGE SCALE GENOMIC DNA]</scope>
    <source>
        <strain evidence="9">DSM 9756</strain>
    </source>
</reference>
<keyword evidence="4 6" id="KW-0949">S-adenosyl-L-methionine</keyword>
<dbReference type="GO" id="GO:0141098">
    <property type="term" value="F:tRNA (cytidine(34)-2'-O)-methyltransferase activity"/>
    <property type="evidence" value="ECO:0007669"/>
    <property type="project" value="RHEA"/>
</dbReference>
<evidence type="ECO:0000256" key="6">
    <source>
        <dbReference type="HAMAP-Rule" id="MF_01885"/>
    </source>
</evidence>
<protein>
    <recommendedName>
        <fullName evidence="6">Putative tRNA (cytidine(34)-2'-O)-methyltransferase</fullName>
        <ecNumber evidence="6">2.1.1.207</ecNumber>
    </recommendedName>
    <alternativeName>
        <fullName evidence="6">tRNA (cytidine/uridine-2'-O-)-methyltransferase</fullName>
    </alternativeName>
</protein>
<dbReference type="PANTHER" id="PTHR42971:SF1">
    <property type="entry name" value="TRNA (CYTIDINE(34)-2'-O)-METHYLTRANSFERASE"/>
    <property type="match status" value="1"/>
</dbReference>
<comment type="function">
    <text evidence="6">Could methylate the ribose at the nucleotide 34 wobble position in tRNA.</text>
</comment>
<evidence type="ECO:0000256" key="1">
    <source>
        <dbReference type="ARBA" id="ARBA00022490"/>
    </source>
</evidence>
<comment type="catalytic activity">
    <reaction evidence="6">
        <text>cytidine(34) in tRNA + S-adenosyl-L-methionine = 2'-O-methylcytidine(34) in tRNA + S-adenosyl-L-homocysteine + H(+)</text>
        <dbReference type="Rhea" id="RHEA:43084"/>
        <dbReference type="Rhea" id="RHEA-COMP:10331"/>
        <dbReference type="Rhea" id="RHEA-COMP:10332"/>
        <dbReference type="ChEBI" id="CHEBI:15378"/>
        <dbReference type="ChEBI" id="CHEBI:57856"/>
        <dbReference type="ChEBI" id="CHEBI:59789"/>
        <dbReference type="ChEBI" id="CHEBI:74495"/>
        <dbReference type="ChEBI" id="CHEBI:82748"/>
        <dbReference type="EC" id="2.1.1.207"/>
    </reaction>
</comment>
<dbReference type="GO" id="GO:0002130">
    <property type="term" value="P:wobble position ribose methylation"/>
    <property type="evidence" value="ECO:0007669"/>
    <property type="project" value="TreeGrafter"/>
</dbReference>
<keyword evidence="2 6" id="KW-0489">Methyltransferase</keyword>
<evidence type="ECO:0000313" key="9">
    <source>
        <dbReference type="Proteomes" id="UP000184076"/>
    </source>
</evidence>
<dbReference type="SUPFAM" id="SSF75217">
    <property type="entry name" value="alpha/beta knot"/>
    <property type="match status" value="1"/>
</dbReference>
<dbReference type="RefSeq" id="WP_073038783.1">
    <property type="nucleotide sequence ID" value="NZ_FQVB01000017.1"/>
</dbReference>
<feature type="binding site" evidence="6">
    <location>
        <position position="108"/>
    </location>
    <ligand>
        <name>S-adenosyl-L-methionine</name>
        <dbReference type="ChEBI" id="CHEBI:59789"/>
    </ligand>
</feature>
<dbReference type="InterPro" id="IPR001537">
    <property type="entry name" value="SpoU_MeTrfase"/>
</dbReference>
<comment type="subcellular location">
    <subcellularLocation>
        <location evidence="6">Cytoplasm</location>
    </subcellularLocation>
</comment>
<dbReference type="GO" id="GO:0003723">
    <property type="term" value="F:RNA binding"/>
    <property type="evidence" value="ECO:0007669"/>
    <property type="project" value="InterPro"/>
</dbReference>
<dbReference type="AlphaFoldDB" id="A0A1M5BGW1"/>
<proteinExistence type="inferred from homology"/>
<keyword evidence="1 6" id="KW-0963">Cytoplasm</keyword>
<dbReference type="EMBL" id="FQVB01000017">
    <property type="protein sequence ID" value="SHF41517.1"/>
    <property type="molecule type" value="Genomic_DNA"/>
</dbReference>
<dbReference type="FunFam" id="3.40.1280.10:FF:000002">
    <property type="entry name" value="Peptidylprolyl isomerase"/>
    <property type="match status" value="1"/>
</dbReference>
<evidence type="ECO:0000256" key="4">
    <source>
        <dbReference type="ARBA" id="ARBA00022691"/>
    </source>
</evidence>
<gene>
    <name evidence="8" type="ORF">SAMN02745206_01934</name>
</gene>
<comment type="catalytic activity">
    <reaction evidence="6">
        <text>5-carboxymethylaminomethyluridine(34) in tRNA(Leu) + S-adenosyl-L-methionine = 5-carboxymethylaminomethyl-2'-O-methyluridine(34) in tRNA(Leu) + S-adenosyl-L-homocysteine + H(+)</text>
        <dbReference type="Rhea" id="RHEA:43088"/>
        <dbReference type="Rhea" id="RHEA-COMP:10333"/>
        <dbReference type="Rhea" id="RHEA-COMP:10334"/>
        <dbReference type="ChEBI" id="CHEBI:15378"/>
        <dbReference type="ChEBI" id="CHEBI:57856"/>
        <dbReference type="ChEBI" id="CHEBI:59789"/>
        <dbReference type="ChEBI" id="CHEBI:74508"/>
        <dbReference type="ChEBI" id="CHEBI:74511"/>
        <dbReference type="EC" id="2.1.1.207"/>
    </reaction>
</comment>
<dbReference type="Pfam" id="PF00588">
    <property type="entry name" value="SpoU_methylase"/>
    <property type="match status" value="1"/>
</dbReference>
<keyword evidence="9" id="KW-1185">Reference proteome</keyword>
<dbReference type="InterPro" id="IPR029026">
    <property type="entry name" value="tRNA_m1G_MTases_N"/>
</dbReference>
<accession>A0A1M5BGW1</accession>
<keyword evidence="5 6" id="KW-0819">tRNA processing</keyword>
<feature type="binding site" evidence="6">
    <location>
        <position position="138"/>
    </location>
    <ligand>
        <name>S-adenosyl-L-methionine</name>
        <dbReference type="ChEBI" id="CHEBI:59789"/>
    </ligand>
</feature>
<dbReference type="STRING" id="1121391.SAMN02745206_01934"/>
<dbReference type="InterPro" id="IPR016914">
    <property type="entry name" value="TrmL"/>
</dbReference>
<dbReference type="Proteomes" id="UP000184076">
    <property type="component" value="Unassembled WGS sequence"/>
</dbReference>
<dbReference type="EC" id="2.1.1.207" evidence="6"/>
<name>A0A1M5BGW1_9BACT</name>
<evidence type="ECO:0000256" key="5">
    <source>
        <dbReference type="ARBA" id="ARBA00022694"/>
    </source>
</evidence>
<dbReference type="CDD" id="cd18094">
    <property type="entry name" value="SpoU-like_TrmL"/>
    <property type="match status" value="1"/>
</dbReference>
<keyword evidence="3 6" id="KW-0808">Transferase</keyword>
<evidence type="ECO:0000259" key="7">
    <source>
        <dbReference type="Pfam" id="PF00588"/>
    </source>
</evidence>
<dbReference type="PANTHER" id="PTHR42971">
    <property type="entry name" value="TRNA (CYTIDINE(34)-2'-O)-METHYLTRANSFERASE"/>
    <property type="match status" value="1"/>
</dbReference>
<feature type="binding site" evidence="6">
    <location>
        <position position="129"/>
    </location>
    <ligand>
        <name>S-adenosyl-L-methionine</name>
        <dbReference type="ChEBI" id="CHEBI:59789"/>
    </ligand>
</feature>
<feature type="domain" description="tRNA/rRNA methyltransferase SpoU type" evidence="7">
    <location>
        <begin position="11"/>
        <end position="150"/>
    </location>
</feature>
<sequence length="188" mass="21276">MQRRPMEPLLEVALVEPEIPPNTGNVARTCAATRTPLHLVEPLGFRITDRHLKRAGLDYWPHVRVQVHPSLDAFRRAVRQRRLVFFSKKGTRAYYDFLFRPGDCLVFGSETRGLPQELLESDPDRVLCIPMDCEQVRSLNLATAVGVALFEARRQLRESTARRLGEPAGSFAARPEALGGECLEVRSR</sequence>
<evidence type="ECO:0000256" key="3">
    <source>
        <dbReference type="ARBA" id="ARBA00022679"/>
    </source>
</evidence>
<evidence type="ECO:0000256" key="2">
    <source>
        <dbReference type="ARBA" id="ARBA00022603"/>
    </source>
</evidence>
<organism evidence="8 9">
    <name type="scientific">Desulfacinum infernum DSM 9756</name>
    <dbReference type="NCBI Taxonomy" id="1121391"/>
    <lineage>
        <taxon>Bacteria</taxon>
        <taxon>Pseudomonadati</taxon>
        <taxon>Thermodesulfobacteriota</taxon>
        <taxon>Syntrophobacteria</taxon>
        <taxon>Syntrophobacterales</taxon>
        <taxon>Syntrophobacteraceae</taxon>
        <taxon>Desulfacinum</taxon>
    </lineage>
</organism>
<dbReference type="Gene3D" id="3.40.1280.10">
    <property type="match status" value="1"/>
</dbReference>
<dbReference type="OrthoDB" id="9789043at2"/>
<evidence type="ECO:0000313" key="8">
    <source>
        <dbReference type="EMBL" id="SHF41517.1"/>
    </source>
</evidence>
<dbReference type="GO" id="GO:0005737">
    <property type="term" value="C:cytoplasm"/>
    <property type="evidence" value="ECO:0007669"/>
    <property type="project" value="UniProtKB-SubCell"/>
</dbReference>